<protein>
    <submittedName>
        <fullName evidence="1">Uncharacterized protein</fullName>
    </submittedName>
</protein>
<reference evidence="1 2" key="1">
    <citation type="journal article" date="2019" name="Emerg. Microbes Infect.">
        <title>Comprehensive subspecies identification of 175 nontuberculous mycobacteria species based on 7547 genomic profiles.</title>
        <authorList>
            <person name="Matsumoto Y."/>
            <person name="Kinjo T."/>
            <person name="Motooka D."/>
            <person name="Nabeya D."/>
            <person name="Jung N."/>
            <person name="Uechi K."/>
            <person name="Horii T."/>
            <person name="Iida T."/>
            <person name="Fujita J."/>
            <person name="Nakamura S."/>
        </authorList>
    </citation>
    <scope>NUCLEOTIDE SEQUENCE [LARGE SCALE GENOMIC DNA]</scope>
    <source>
        <strain evidence="1 2">JCM 15657</strain>
    </source>
</reference>
<dbReference type="KEGG" id="mlj:MLAC_20230"/>
<dbReference type="Proteomes" id="UP000466396">
    <property type="component" value="Chromosome"/>
</dbReference>
<evidence type="ECO:0000313" key="1">
    <source>
        <dbReference type="EMBL" id="BBX96729.1"/>
    </source>
</evidence>
<accession>A0A7I7NK89</accession>
<keyword evidence="2" id="KW-1185">Reference proteome</keyword>
<evidence type="ECO:0000313" key="2">
    <source>
        <dbReference type="Proteomes" id="UP000466396"/>
    </source>
</evidence>
<name>A0A7I7NK89_9MYCO</name>
<proteinExistence type="predicted"/>
<dbReference type="AlphaFoldDB" id="A0A7I7NK89"/>
<organism evidence="1 2">
    <name type="scientific">Mycobacterium lacus</name>
    <dbReference type="NCBI Taxonomy" id="169765"/>
    <lineage>
        <taxon>Bacteria</taxon>
        <taxon>Bacillati</taxon>
        <taxon>Actinomycetota</taxon>
        <taxon>Actinomycetes</taxon>
        <taxon>Mycobacteriales</taxon>
        <taxon>Mycobacteriaceae</taxon>
        <taxon>Mycobacterium</taxon>
    </lineage>
</organism>
<dbReference type="EMBL" id="AP022581">
    <property type="protein sequence ID" value="BBX96729.1"/>
    <property type="molecule type" value="Genomic_DNA"/>
</dbReference>
<gene>
    <name evidence="1" type="ORF">MLAC_20230</name>
</gene>
<sequence length="58" mass="5648">MTAEIAAPAVGAVKGAAGEAPDTAVVFGVRLEPPSTGCEHPAMSNDTVTSAAIRIPSG</sequence>